<dbReference type="SUPFAM" id="SSF46785">
    <property type="entry name" value="Winged helix' DNA-binding domain"/>
    <property type="match status" value="1"/>
</dbReference>
<keyword evidence="3 6" id="KW-0238">DNA-binding</keyword>
<dbReference type="InterPro" id="IPR018122">
    <property type="entry name" value="TF_fork_head_CS_1"/>
</dbReference>
<reference evidence="9" key="1">
    <citation type="submission" date="2022-06" db="EMBL/GenBank/DDBJ databases">
        <authorList>
            <person name="Berger JAMES D."/>
            <person name="Berger JAMES D."/>
        </authorList>
    </citation>
    <scope>NUCLEOTIDE SEQUENCE [LARGE SCALE GENOMIC DNA]</scope>
</reference>
<evidence type="ECO:0000313" key="10">
    <source>
        <dbReference type="WBParaSite" id="TREG1_3130.1"/>
    </source>
</evidence>
<evidence type="ECO:0000259" key="8">
    <source>
        <dbReference type="PROSITE" id="PS50039"/>
    </source>
</evidence>
<dbReference type="Gene3D" id="1.10.10.10">
    <property type="entry name" value="Winged helix-like DNA-binding domain superfamily/Winged helix DNA-binding domain"/>
    <property type="match status" value="1"/>
</dbReference>
<sequence length="1027" mass="117575">MLHTYSANANAGHPSIPFQPWSSMIPEGDNVHNITTNNNDNNSNNNNFGNNTSKIIDSETFVMHRARLLNTYDESQNNLEAYLTNNICIRPFDMRPHTLPIMNMPMPNNYPSSECMSLHTGQVDTKFINRFQSNPPVLTDKALPTHHFANDIRHNHLHDSYNSQIRSQFFHTGVNLTRYLNPGEYREPEVNKPTSEVDLIQQNHNGITTTTTTTTTHDDNENHQQECKLHNSTFNFSPYSTHHLHNLYKEHHNSITNLTEMMKKKTSEVNQPVSAQLHLSNNRFPPFPFHHYTKDNLLIPSYANDRIAGNSPSTTGNKSSPVYNSNNNNNNNSDSNNSLSDNITCRYQLNQGETSQFHRQFETIHLDKFSAIAKTPPTTTTMSTMSTNLSSFSVQDSSVKPPYSYIALISMAISSQHDGKATLNGIYRYIMENYPYYRDNKQGWQNSIRHNLSLNDCFVKVPRDDKRPGKGSFWTLHPEAHGMFDHGSYLRRKRRFKTDLTSTERYCSLKKRSSSIMEENLLKSIGRKNWDEKTVNSSDISKMNEENNNANVDEVEDDGNDEGIGDFYDDTVERISKSHTRLTTCETQQNSNIYQTVNNFDSVNTTVSTISTTVTNSVNATITATTTVTTSDTSYHPLLCLQRQVADQSDSLNKSSFKLKTSDDTIQPHQQQQQQQPQFHEHLNLPMKYKDEYSQSDRSYYTLDTNIVPSKPCGMLQRSNESFQTNEVDENTATNSDLHQHRTDLNYDNSCYAYQPPLELHQNETVDLSSVNCHRNNEEWKRLLKSEMNEMNAKTSCDINHQNSDILTSQVQLNENLPPFTNSDIPAYYLSSFYAKSNEFCEQPFWVNEENLKTNLWENKSKNALYNAAQPDQLPHKYLQLESMKMAAAAFAWQASMATRQQYNNNNNNNNNNEDYVNNYDLLWNHCNPVNTDCLTQTMNEGRCLENIESQITEWYSTCNDSVVNTNHMNIKSSFENIKLPGKYASLSSSSSTSEDSSVGLNETDFNLTVSSQSSSNRLLKYDQQLC</sequence>
<dbReference type="InterPro" id="IPR030456">
    <property type="entry name" value="TF_fork_head_CS_2"/>
</dbReference>
<comment type="subcellular location">
    <subcellularLocation>
        <location evidence="1 6">Nucleus</location>
    </subcellularLocation>
</comment>
<dbReference type="SMART" id="SM00339">
    <property type="entry name" value="FH"/>
    <property type="match status" value="1"/>
</dbReference>
<dbReference type="FunFam" id="1.10.10.10:FF:000016">
    <property type="entry name" value="Forkhead box protein I1"/>
    <property type="match status" value="1"/>
</dbReference>
<evidence type="ECO:0000256" key="4">
    <source>
        <dbReference type="ARBA" id="ARBA00023163"/>
    </source>
</evidence>
<evidence type="ECO:0000256" key="7">
    <source>
        <dbReference type="SAM" id="MobiDB-lite"/>
    </source>
</evidence>
<keyword evidence="5 6" id="KW-0539">Nucleus</keyword>
<dbReference type="PANTHER" id="PTHR11829:SF388">
    <property type="entry name" value="FORK HEAD DOMAIN-CONTAINING PROTEIN L1-RELATED"/>
    <property type="match status" value="1"/>
</dbReference>
<keyword evidence="4" id="KW-0804">Transcription</keyword>
<dbReference type="PRINTS" id="PR00053">
    <property type="entry name" value="FORKHEAD"/>
</dbReference>
<dbReference type="GO" id="GO:0000981">
    <property type="term" value="F:DNA-binding transcription factor activity, RNA polymerase II-specific"/>
    <property type="evidence" value="ECO:0007669"/>
    <property type="project" value="TreeGrafter"/>
</dbReference>
<evidence type="ECO:0000256" key="5">
    <source>
        <dbReference type="ARBA" id="ARBA00023242"/>
    </source>
</evidence>
<evidence type="ECO:0000256" key="6">
    <source>
        <dbReference type="PROSITE-ProRule" id="PRU00089"/>
    </source>
</evidence>
<keyword evidence="9" id="KW-1185">Reference proteome</keyword>
<name>A0AA85JF31_TRIRE</name>
<dbReference type="GO" id="GO:0000978">
    <property type="term" value="F:RNA polymerase II cis-regulatory region sequence-specific DNA binding"/>
    <property type="evidence" value="ECO:0007669"/>
    <property type="project" value="TreeGrafter"/>
</dbReference>
<dbReference type="AlphaFoldDB" id="A0AA85JF31"/>
<organism evidence="9 10">
    <name type="scientific">Trichobilharzia regenti</name>
    <name type="common">Nasal bird schistosome</name>
    <dbReference type="NCBI Taxonomy" id="157069"/>
    <lineage>
        <taxon>Eukaryota</taxon>
        <taxon>Metazoa</taxon>
        <taxon>Spiralia</taxon>
        <taxon>Lophotrochozoa</taxon>
        <taxon>Platyhelminthes</taxon>
        <taxon>Trematoda</taxon>
        <taxon>Digenea</taxon>
        <taxon>Strigeidida</taxon>
        <taxon>Schistosomatoidea</taxon>
        <taxon>Schistosomatidae</taxon>
        <taxon>Trichobilharzia</taxon>
    </lineage>
</organism>
<dbReference type="PANTHER" id="PTHR11829">
    <property type="entry name" value="FORKHEAD BOX PROTEIN"/>
    <property type="match status" value="1"/>
</dbReference>
<dbReference type="GO" id="GO:0005634">
    <property type="term" value="C:nucleus"/>
    <property type="evidence" value="ECO:0007669"/>
    <property type="project" value="UniProtKB-SubCell"/>
</dbReference>
<keyword evidence="2" id="KW-0805">Transcription regulation</keyword>
<dbReference type="PROSITE" id="PS00658">
    <property type="entry name" value="FORK_HEAD_2"/>
    <property type="match status" value="1"/>
</dbReference>
<feature type="compositionally biased region" description="Low complexity" evidence="7">
    <location>
        <begin position="324"/>
        <end position="339"/>
    </location>
</feature>
<dbReference type="PROSITE" id="PS00657">
    <property type="entry name" value="FORK_HEAD_1"/>
    <property type="match status" value="1"/>
</dbReference>
<dbReference type="InterPro" id="IPR036388">
    <property type="entry name" value="WH-like_DNA-bd_sf"/>
</dbReference>
<reference evidence="10" key="2">
    <citation type="submission" date="2023-11" db="UniProtKB">
        <authorList>
            <consortium name="WormBaseParasite"/>
        </authorList>
    </citation>
    <scope>IDENTIFICATION</scope>
</reference>
<evidence type="ECO:0000313" key="9">
    <source>
        <dbReference type="Proteomes" id="UP000050795"/>
    </source>
</evidence>
<dbReference type="InterPro" id="IPR036390">
    <property type="entry name" value="WH_DNA-bd_sf"/>
</dbReference>
<dbReference type="GO" id="GO:0030154">
    <property type="term" value="P:cell differentiation"/>
    <property type="evidence" value="ECO:0007669"/>
    <property type="project" value="TreeGrafter"/>
</dbReference>
<dbReference type="GO" id="GO:0009653">
    <property type="term" value="P:anatomical structure morphogenesis"/>
    <property type="evidence" value="ECO:0007669"/>
    <property type="project" value="TreeGrafter"/>
</dbReference>
<evidence type="ECO:0000256" key="2">
    <source>
        <dbReference type="ARBA" id="ARBA00023015"/>
    </source>
</evidence>
<feature type="region of interest" description="Disordered" evidence="7">
    <location>
        <begin position="309"/>
        <end position="339"/>
    </location>
</feature>
<dbReference type="Pfam" id="PF00250">
    <property type="entry name" value="Forkhead"/>
    <property type="match status" value="1"/>
</dbReference>
<proteinExistence type="predicted"/>
<evidence type="ECO:0000256" key="3">
    <source>
        <dbReference type="ARBA" id="ARBA00023125"/>
    </source>
</evidence>
<feature type="domain" description="Fork-head" evidence="8">
    <location>
        <begin position="400"/>
        <end position="494"/>
    </location>
</feature>
<dbReference type="WBParaSite" id="TREG1_3130.1">
    <property type="protein sequence ID" value="TREG1_3130.1"/>
    <property type="gene ID" value="TREG1_3130"/>
</dbReference>
<dbReference type="InterPro" id="IPR001766">
    <property type="entry name" value="Fork_head_dom"/>
</dbReference>
<feature type="compositionally biased region" description="Polar residues" evidence="7">
    <location>
        <begin position="310"/>
        <end position="323"/>
    </location>
</feature>
<dbReference type="InterPro" id="IPR050211">
    <property type="entry name" value="FOX_domain-containing"/>
</dbReference>
<feature type="DNA-binding region" description="Fork-head" evidence="6">
    <location>
        <begin position="400"/>
        <end position="494"/>
    </location>
</feature>
<protein>
    <recommendedName>
        <fullName evidence="8">Fork-head domain-containing protein</fullName>
    </recommendedName>
</protein>
<accession>A0AA85JF31</accession>
<dbReference type="Proteomes" id="UP000050795">
    <property type="component" value="Unassembled WGS sequence"/>
</dbReference>
<dbReference type="PROSITE" id="PS50039">
    <property type="entry name" value="FORK_HEAD_3"/>
    <property type="match status" value="1"/>
</dbReference>
<evidence type="ECO:0000256" key="1">
    <source>
        <dbReference type="ARBA" id="ARBA00004123"/>
    </source>
</evidence>